<sequence length="68" mass="7679">MNVPASRGRCLLRDSNTVPFASNTIAFSTCLCNGMKFKFTWCCFTCIFPSLFRTATLGCRYIQLTSHK</sequence>
<dbReference type="AlphaFoldDB" id="A0A3P8KH86"/>
<gene>
    <name evidence="1" type="ORF">SMTD_LOCUS18877</name>
</gene>
<evidence type="ECO:0000313" key="1">
    <source>
        <dbReference type="EMBL" id="VDP78246.1"/>
    </source>
</evidence>
<proteinExistence type="predicted"/>
<reference evidence="1 2" key="1">
    <citation type="submission" date="2018-11" db="EMBL/GenBank/DDBJ databases">
        <authorList>
            <consortium name="Pathogen Informatics"/>
        </authorList>
    </citation>
    <scope>NUCLEOTIDE SEQUENCE [LARGE SCALE GENOMIC DNA]</scope>
    <source>
        <strain>Denwood</strain>
        <strain evidence="2">Zambia</strain>
    </source>
</reference>
<organism evidence="1 2">
    <name type="scientific">Schistosoma mattheei</name>
    <dbReference type="NCBI Taxonomy" id="31246"/>
    <lineage>
        <taxon>Eukaryota</taxon>
        <taxon>Metazoa</taxon>
        <taxon>Spiralia</taxon>
        <taxon>Lophotrochozoa</taxon>
        <taxon>Platyhelminthes</taxon>
        <taxon>Trematoda</taxon>
        <taxon>Digenea</taxon>
        <taxon>Strigeidida</taxon>
        <taxon>Schistosomatoidea</taxon>
        <taxon>Schistosomatidae</taxon>
        <taxon>Schistosoma</taxon>
    </lineage>
</organism>
<evidence type="ECO:0000313" key="2">
    <source>
        <dbReference type="Proteomes" id="UP000269396"/>
    </source>
</evidence>
<dbReference type="Proteomes" id="UP000269396">
    <property type="component" value="Unassembled WGS sequence"/>
</dbReference>
<name>A0A3P8KH86_9TREM</name>
<keyword evidence="2" id="KW-1185">Reference proteome</keyword>
<accession>A0A3P8KH86</accession>
<dbReference type="EMBL" id="UZAL01041272">
    <property type="protein sequence ID" value="VDP78246.1"/>
    <property type="molecule type" value="Genomic_DNA"/>
</dbReference>
<protein>
    <submittedName>
        <fullName evidence="1">Uncharacterized protein</fullName>
    </submittedName>
</protein>